<dbReference type="PANTHER" id="PTHR21314:SF0">
    <property type="entry name" value="QUEUOSINE 5'-PHOSPHATE N-GLYCOSYLASE_HYDROLASE"/>
    <property type="match status" value="1"/>
</dbReference>
<proteinExistence type="inferred from homology"/>
<dbReference type="Pfam" id="PF10343">
    <property type="entry name" value="Q_salvage"/>
    <property type="match status" value="1"/>
</dbReference>
<keyword evidence="1 6" id="KW-0378">Hydrolase</keyword>
<evidence type="ECO:0000256" key="4">
    <source>
        <dbReference type="ARBA" id="ARBA00035393"/>
    </source>
</evidence>
<dbReference type="GO" id="GO:0006400">
    <property type="term" value="P:tRNA modification"/>
    <property type="evidence" value="ECO:0007669"/>
    <property type="project" value="TreeGrafter"/>
</dbReference>
<evidence type="ECO:0000313" key="8">
    <source>
        <dbReference type="Proteomes" id="UP001281003"/>
    </source>
</evidence>
<comment type="similarity">
    <text evidence="2 6">Belongs to the QNG1 protein family.</text>
</comment>
<dbReference type="InterPro" id="IPR019438">
    <property type="entry name" value="Q_salvage"/>
</dbReference>
<evidence type="ECO:0000256" key="5">
    <source>
        <dbReference type="ARBA" id="ARBA00048204"/>
    </source>
</evidence>
<comment type="caution">
    <text evidence="7">The sequence shown here is derived from an EMBL/GenBank/DDBJ whole genome shotgun (WGS) entry which is preliminary data.</text>
</comment>
<sequence>MSKSHLTTPFSSQLLPVHSFGSLLTRSRLTHTSTTRFRKMAYSSDSEPDTELLDLLRQHLQGKSSAPTAAETGVLESAEFVYNHAIDVALDMRGCKKAAETIWTSMQQREYSPATWSTHELHPKTKDEETVKFIFAMDILNFSFWSELPEEERFQIEYRGKKWTGYWSLVAGLQRGLEEGIPITDPLFWVDPTFTPDVLRTVFRSATSEEIPLLQERFDCLRQAGQILCDNYDGSVLSLIDAAQGSAAALVNLLASDFPCFADIHPHPARRQPIRILKRAQIFVADLWACFEGQSYGSFSDIDKITMFADYRVPQMLWQLNCLLYGPTLEAAVREKRMIEHGSEWELQLRACSIWCVELIKREIIREHPEAKGKVNAVLIDFFLYDAVKELEAEHKERIPHHRTRSIWY</sequence>
<comment type="function">
    <text evidence="6">Catalyzes the hydrolysis of queuosine 5'-phosphate, releasing the nucleobase queuine (q). Is required for salvage of queuine from exogenous queuosine (Q) that is imported and then converted to queuosine 5'-phosphate intracellularly.</text>
</comment>
<evidence type="ECO:0000313" key="7">
    <source>
        <dbReference type="EMBL" id="KAK3392311.1"/>
    </source>
</evidence>
<dbReference type="PANTHER" id="PTHR21314">
    <property type="entry name" value="QUEUOSINE 5'-PHOSPHATE N-GLYCOSYLASE_HYDROLASE-RELATED"/>
    <property type="match status" value="1"/>
</dbReference>
<name>A0AAE0P2W5_SORBR</name>
<dbReference type="GO" id="GO:0016787">
    <property type="term" value="F:hydrolase activity"/>
    <property type="evidence" value="ECO:0007669"/>
    <property type="project" value="UniProtKB-KW"/>
</dbReference>
<dbReference type="EMBL" id="JAUTDP010000011">
    <property type="protein sequence ID" value="KAK3392311.1"/>
    <property type="molecule type" value="Genomic_DNA"/>
</dbReference>
<accession>A0AAE0P2W5</accession>
<dbReference type="AlphaFoldDB" id="A0AAE0P2W5"/>
<keyword evidence="8" id="KW-1185">Reference proteome</keyword>
<evidence type="ECO:0000256" key="3">
    <source>
        <dbReference type="ARBA" id="ARBA00035306"/>
    </source>
</evidence>
<reference evidence="7" key="2">
    <citation type="submission" date="2023-07" db="EMBL/GenBank/DDBJ databases">
        <authorList>
            <consortium name="Lawrence Berkeley National Laboratory"/>
            <person name="Haridas S."/>
            <person name="Hensen N."/>
            <person name="Bonometti L."/>
            <person name="Westerberg I."/>
            <person name="Brannstrom I.O."/>
            <person name="Guillou S."/>
            <person name="Cros-Aarteil S."/>
            <person name="Calhoun S."/>
            <person name="Kuo A."/>
            <person name="Mondo S."/>
            <person name="Pangilinan J."/>
            <person name="Riley R."/>
            <person name="LaButti K."/>
            <person name="Andreopoulos B."/>
            <person name="Lipzen A."/>
            <person name="Chen C."/>
            <person name="Yanf M."/>
            <person name="Daum C."/>
            <person name="Ng V."/>
            <person name="Clum A."/>
            <person name="Steindorff A."/>
            <person name="Ohm R."/>
            <person name="Martin F."/>
            <person name="Silar P."/>
            <person name="Natvig D."/>
            <person name="Lalanne C."/>
            <person name="Gautier V."/>
            <person name="Ament-velasquez S.L."/>
            <person name="Kruys A."/>
            <person name="Hutchinson M.I."/>
            <person name="Powell A.J."/>
            <person name="Barry K."/>
            <person name="Miller A.N."/>
            <person name="Grigoriev I.V."/>
            <person name="Debuchy R."/>
            <person name="Gladieux P."/>
            <person name="Thoren M.H."/>
            <person name="Johannesson H."/>
        </authorList>
    </citation>
    <scope>NUCLEOTIDE SEQUENCE</scope>
    <source>
        <strain evidence="7">FGSC 1904</strain>
    </source>
</reference>
<dbReference type="Proteomes" id="UP001281003">
    <property type="component" value="Unassembled WGS sequence"/>
</dbReference>
<dbReference type="EC" id="3.2.2.-" evidence="6"/>
<protein>
    <recommendedName>
        <fullName evidence="3 6">Queuosine 5'-phosphate N-glycosylase/hydrolase</fullName>
        <ecNumber evidence="6">3.2.2.-</ecNumber>
    </recommendedName>
    <alternativeName>
        <fullName evidence="4 6">Queuosine-nucleotide N-glycosylase/hydrolase</fullName>
    </alternativeName>
</protein>
<organism evidence="7 8">
    <name type="scientific">Sordaria brevicollis</name>
    <dbReference type="NCBI Taxonomy" id="83679"/>
    <lineage>
        <taxon>Eukaryota</taxon>
        <taxon>Fungi</taxon>
        <taxon>Dikarya</taxon>
        <taxon>Ascomycota</taxon>
        <taxon>Pezizomycotina</taxon>
        <taxon>Sordariomycetes</taxon>
        <taxon>Sordariomycetidae</taxon>
        <taxon>Sordariales</taxon>
        <taxon>Sordariaceae</taxon>
        <taxon>Sordaria</taxon>
    </lineage>
</organism>
<reference evidence="7" key="1">
    <citation type="journal article" date="2023" name="Mol. Phylogenet. Evol.">
        <title>Genome-scale phylogeny and comparative genomics of the fungal order Sordariales.</title>
        <authorList>
            <person name="Hensen N."/>
            <person name="Bonometti L."/>
            <person name="Westerberg I."/>
            <person name="Brannstrom I.O."/>
            <person name="Guillou S."/>
            <person name="Cros-Aarteil S."/>
            <person name="Calhoun S."/>
            <person name="Haridas S."/>
            <person name="Kuo A."/>
            <person name="Mondo S."/>
            <person name="Pangilinan J."/>
            <person name="Riley R."/>
            <person name="LaButti K."/>
            <person name="Andreopoulos B."/>
            <person name="Lipzen A."/>
            <person name="Chen C."/>
            <person name="Yan M."/>
            <person name="Daum C."/>
            <person name="Ng V."/>
            <person name="Clum A."/>
            <person name="Steindorff A."/>
            <person name="Ohm R.A."/>
            <person name="Martin F."/>
            <person name="Silar P."/>
            <person name="Natvig D.O."/>
            <person name="Lalanne C."/>
            <person name="Gautier V."/>
            <person name="Ament-Velasquez S.L."/>
            <person name="Kruys A."/>
            <person name="Hutchinson M.I."/>
            <person name="Powell A.J."/>
            <person name="Barry K."/>
            <person name="Miller A.N."/>
            <person name="Grigoriev I.V."/>
            <person name="Debuchy R."/>
            <person name="Gladieux P."/>
            <person name="Hiltunen Thoren M."/>
            <person name="Johannesson H."/>
        </authorList>
    </citation>
    <scope>NUCLEOTIDE SEQUENCE</scope>
    <source>
        <strain evidence="7">FGSC 1904</strain>
    </source>
</reference>
<evidence type="ECO:0000256" key="6">
    <source>
        <dbReference type="RuleBase" id="RU365002"/>
    </source>
</evidence>
<evidence type="ECO:0000256" key="1">
    <source>
        <dbReference type="ARBA" id="ARBA00022801"/>
    </source>
</evidence>
<evidence type="ECO:0000256" key="2">
    <source>
        <dbReference type="ARBA" id="ARBA00035119"/>
    </source>
</evidence>
<comment type="catalytic activity">
    <reaction evidence="5 6">
        <text>queuosine 5'-phosphate + H2O = queuine + D-ribose 5-phosphate</text>
        <dbReference type="Rhea" id="RHEA:75387"/>
        <dbReference type="ChEBI" id="CHEBI:15377"/>
        <dbReference type="ChEBI" id="CHEBI:17433"/>
        <dbReference type="ChEBI" id="CHEBI:78346"/>
        <dbReference type="ChEBI" id="CHEBI:194371"/>
    </reaction>
    <physiologicalReaction direction="left-to-right" evidence="5 6">
        <dbReference type="Rhea" id="RHEA:75388"/>
    </physiologicalReaction>
</comment>
<gene>
    <name evidence="7" type="ORF">B0T20DRAFT_420773</name>
</gene>